<feature type="transmembrane region" description="Helical" evidence="2">
    <location>
        <begin position="67"/>
        <end position="86"/>
    </location>
</feature>
<evidence type="ECO:0000256" key="1">
    <source>
        <dbReference type="SAM" id="MobiDB-lite"/>
    </source>
</evidence>
<reference evidence="3" key="2">
    <citation type="submission" date="2013-10" db="EMBL/GenBank/DDBJ databases">
        <authorList>
            <person name="Aslett M."/>
        </authorList>
    </citation>
    <scope>NUCLEOTIDE SEQUENCE [LARGE SCALE GENOMIC DNA]</scope>
    <source>
        <strain evidence="3">Houghton</strain>
    </source>
</reference>
<accession>U6GX21</accession>
<proteinExistence type="predicted"/>
<feature type="compositionally biased region" description="Polar residues" evidence="1">
    <location>
        <begin position="395"/>
        <end position="417"/>
    </location>
</feature>
<reference evidence="3" key="1">
    <citation type="submission" date="2013-10" db="EMBL/GenBank/DDBJ databases">
        <title>Genomic analysis of the causative agents of coccidiosis in chickens.</title>
        <authorList>
            <person name="Reid A.J."/>
            <person name="Blake D."/>
            <person name="Billington K."/>
            <person name="Browne H."/>
            <person name="Dunn M."/>
            <person name="Hung S."/>
            <person name="Kawahara F."/>
            <person name="Miranda-Saavedra D."/>
            <person name="Mourier T."/>
            <person name="Nagra H."/>
            <person name="Otto T.D."/>
            <person name="Rawlings N."/>
            <person name="Sanchez A."/>
            <person name="Sanders M."/>
            <person name="Subramaniam C."/>
            <person name="Tay Y."/>
            <person name="Dear P."/>
            <person name="Doerig C."/>
            <person name="Gruber A."/>
            <person name="Parkinson J."/>
            <person name="Shirley M."/>
            <person name="Wan K.L."/>
            <person name="Berriman M."/>
            <person name="Tomley F."/>
            <person name="Pain A."/>
        </authorList>
    </citation>
    <scope>NUCLEOTIDE SEQUENCE [LARGE SCALE GENOMIC DNA]</scope>
    <source>
        <strain evidence="3">Houghton</strain>
    </source>
</reference>
<evidence type="ECO:0000256" key="2">
    <source>
        <dbReference type="SAM" id="Phobius"/>
    </source>
</evidence>
<organism evidence="3 4">
    <name type="scientific">Eimeria acervulina</name>
    <name type="common">Coccidian parasite</name>
    <dbReference type="NCBI Taxonomy" id="5801"/>
    <lineage>
        <taxon>Eukaryota</taxon>
        <taxon>Sar</taxon>
        <taxon>Alveolata</taxon>
        <taxon>Apicomplexa</taxon>
        <taxon>Conoidasida</taxon>
        <taxon>Coccidia</taxon>
        <taxon>Eucoccidiorida</taxon>
        <taxon>Eimeriorina</taxon>
        <taxon>Eimeriidae</taxon>
        <taxon>Eimeria</taxon>
    </lineage>
</organism>
<keyword evidence="4" id="KW-1185">Reference proteome</keyword>
<keyword evidence="2" id="KW-0812">Transmembrane</keyword>
<name>U6GX21_EIMAC</name>
<dbReference type="OrthoDB" id="10636981at2759"/>
<sequence>MAARKKFVFSPLAWYQTQKHPSLEFFSGFNEERRTGELQRSAWSGRAALSGKELPPRARLVSGTPKALLPLVTFFAITAVMLFVYMCSASIRRRISTGFQERSLAGSSGDKDNEADWCKPPTTSEDPLESLTIPAEGQESTSQRQYEQAEPETVELPHADENLGPNKEQAFTAVITQLERGTAADVSRKPRREGDTDGVPKHFEVQVSLEGIVSVPAPPLDTKLDSPVDPLLSQTTLLGPTLFPDKNEVSEMTEPLSSDSEESEEDIEGFPELPSEPSAYVVAAGEPSSTVGIKRSAASVVSHSQHATSTHLGFVRSVSPESGDAFSPEGWIRHREERALGMPDGAVSGPPNLAPFTGQSDREDLTGGWAAQGASSAELPRFPYLGEASTPDGRSMSTSQVRSPTTVQQPFPSHPSTSISYSLPAHIVRYGEHEDVECVMWNRDRQAGWYPQLKCLDRLIQDWAQVQVHQLRAECPLRRQRSPSR</sequence>
<feature type="region of interest" description="Disordered" evidence="1">
    <location>
        <begin position="180"/>
        <end position="199"/>
    </location>
</feature>
<dbReference type="Proteomes" id="UP000018050">
    <property type="component" value="Unassembled WGS sequence"/>
</dbReference>
<dbReference type="AlphaFoldDB" id="U6GX21"/>
<keyword evidence="2" id="KW-0472">Membrane</keyword>
<dbReference type="GeneID" id="25271355"/>
<feature type="region of interest" description="Disordered" evidence="1">
    <location>
        <begin position="101"/>
        <end position="152"/>
    </location>
</feature>
<feature type="region of interest" description="Disordered" evidence="1">
    <location>
        <begin position="380"/>
        <end position="417"/>
    </location>
</feature>
<feature type="region of interest" description="Disordered" evidence="1">
    <location>
        <begin position="237"/>
        <end position="263"/>
    </location>
</feature>
<keyword evidence="2" id="KW-1133">Transmembrane helix</keyword>
<dbReference type="EMBL" id="HG673158">
    <property type="protein sequence ID" value="CDI83079.1"/>
    <property type="molecule type" value="Genomic_DNA"/>
</dbReference>
<gene>
    <name evidence="3" type="ORF">EAH_00032850</name>
</gene>
<evidence type="ECO:0000313" key="4">
    <source>
        <dbReference type="Proteomes" id="UP000018050"/>
    </source>
</evidence>
<evidence type="ECO:0000313" key="3">
    <source>
        <dbReference type="EMBL" id="CDI83079.1"/>
    </source>
</evidence>
<dbReference type="RefSeq" id="XP_013247733.1">
    <property type="nucleotide sequence ID" value="XM_013392279.1"/>
</dbReference>
<feature type="compositionally biased region" description="Basic and acidic residues" evidence="1">
    <location>
        <begin position="186"/>
        <end position="199"/>
    </location>
</feature>
<dbReference type="VEuPathDB" id="ToxoDB:EAH_00032850"/>
<protein>
    <submittedName>
        <fullName evidence="3">Uncharacterized protein</fullName>
    </submittedName>
</protein>